<dbReference type="SUPFAM" id="SSF88723">
    <property type="entry name" value="PIN domain-like"/>
    <property type="match status" value="1"/>
</dbReference>
<evidence type="ECO:0000256" key="1">
    <source>
        <dbReference type="ARBA" id="ARBA00007398"/>
    </source>
</evidence>
<evidence type="ECO:0000313" key="3">
    <source>
        <dbReference type="Proteomes" id="UP000494256"/>
    </source>
</evidence>
<dbReference type="OrthoDB" id="8950604at2759"/>
<name>A0A8S0ZG70_ARCPL</name>
<dbReference type="Proteomes" id="UP000494256">
    <property type="component" value="Unassembled WGS sequence"/>
</dbReference>
<sequence length="559" mass="64633">MASKKALRRYIQKRNLHKSYMLQDCSLVIDGNSFFKESYKNSGCQFLLGPDCNKYIIYLNEQLKCFSACNITCYVIFKGTTRDELEKIQNIHQQMLNDRIHTENSLNRPSFFEPLLVEDMQKQLLKLSGIKYFCCEYEAIEAIIGVARSFKCPVLTDNIEYCLYGVSCIPPNSITWEKNSTAVQCTIYDHDKCKYSIGVHHKMPLLLTVLSMISELPECGNIDDISSVIRWVKQQQKDVINEITNNISDLNKRKIFIDLFYRNIILYSYPSCNLAVKYCKRDKFYGLFKDDKKWFSKGVSNGRIALPYIVMKRKGLVIGSTVVNDIREHDAIEAAAPVISYAHCLLTNSQKSTLKYVGRKNTICTTWDYEYYWKGQIHNRDIFNKYGKMKKKSSLGNPFYLFIKEIISVNVAEDIRMVTNALFSTELKNCIILVVTLVYYVQKSQRQKELYKQYMEQLTGAYLERCADLDDIHWDRRYNNKAPSQDSLYPFSCEDCWCYTDGSGSCCGSECSECPDSGRCSSPCCSEVIFNGGYHFGDKRPPHLHACHRYPICCPGNFR</sequence>
<dbReference type="Gene3D" id="3.40.50.1010">
    <property type="entry name" value="5'-nuclease"/>
    <property type="match status" value="1"/>
</dbReference>
<dbReference type="PANTHER" id="PTHR15665:SF1">
    <property type="entry name" value="PROTEIN ASTEROID HOMOLOG 1"/>
    <property type="match status" value="1"/>
</dbReference>
<protein>
    <submittedName>
        <fullName evidence="2">Uncharacterized protein</fullName>
    </submittedName>
</protein>
<reference evidence="2 3" key="1">
    <citation type="submission" date="2020-04" db="EMBL/GenBank/DDBJ databases">
        <authorList>
            <person name="Wallbank WR R."/>
            <person name="Pardo Diaz C."/>
            <person name="Kozak K."/>
            <person name="Martin S."/>
            <person name="Jiggins C."/>
            <person name="Moest M."/>
            <person name="Warren A I."/>
            <person name="Byers J.R.P. K."/>
            <person name="Montejo-Kovacevich G."/>
            <person name="Yen C E."/>
        </authorList>
    </citation>
    <scope>NUCLEOTIDE SEQUENCE [LARGE SCALE GENOMIC DNA]</scope>
</reference>
<dbReference type="AlphaFoldDB" id="A0A8S0ZG70"/>
<organism evidence="2 3">
    <name type="scientific">Arctia plantaginis</name>
    <name type="common">Wood tiger moth</name>
    <name type="synonym">Phalaena plantaginis</name>
    <dbReference type="NCBI Taxonomy" id="874455"/>
    <lineage>
        <taxon>Eukaryota</taxon>
        <taxon>Metazoa</taxon>
        <taxon>Ecdysozoa</taxon>
        <taxon>Arthropoda</taxon>
        <taxon>Hexapoda</taxon>
        <taxon>Insecta</taxon>
        <taxon>Pterygota</taxon>
        <taxon>Neoptera</taxon>
        <taxon>Endopterygota</taxon>
        <taxon>Lepidoptera</taxon>
        <taxon>Glossata</taxon>
        <taxon>Ditrysia</taxon>
        <taxon>Noctuoidea</taxon>
        <taxon>Erebidae</taxon>
        <taxon>Arctiinae</taxon>
        <taxon>Arctia</taxon>
    </lineage>
</organism>
<gene>
    <name evidence="2" type="ORF">APLA_LOCUS4419</name>
</gene>
<dbReference type="InterPro" id="IPR026832">
    <property type="entry name" value="Asteroid"/>
</dbReference>
<dbReference type="InterPro" id="IPR029060">
    <property type="entry name" value="PIN-like_dom_sf"/>
</dbReference>
<dbReference type="EMBL" id="CADEBD010000287">
    <property type="protein sequence ID" value="CAB3230169.1"/>
    <property type="molecule type" value="Genomic_DNA"/>
</dbReference>
<comment type="caution">
    <text evidence="2">The sequence shown here is derived from an EMBL/GenBank/DDBJ whole genome shotgun (WGS) entry which is preliminary data.</text>
</comment>
<accession>A0A8S0ZG70</accession>
<evidence type="ECO:0000313" key="2">
    <source>
        <dbReference type="EMBL" id="CAB3230169.1"/>
    </source>
</evidence>
<dbReference type="PANTHER" id="PTHR15665">
    <property type="entry name" value="ASTEROID PROTEIN"/>
    <property type="match status" value="1"/>
</dbReference>
<comment type="similarity">
    <text evidence="1">Belongs to the asteroid family.</text>
</comment>
<proteinExistence type="inferred from homology"/>